<feature type="compositionally biased region" description="Gly residues" evidence="1">
    <location>
        <begin position="149"/>
        <end position="158"/>
    </location>
</feature>
<sequence>MTTAVIINSPESAERPSRRRPFSSWMKKLANLKPGSSGTSDNNQTTSKKRIASTVKPYSKKSTFSKNINPYSGSPCVNENSGPENCNNSSSTIPSTSHARAPSVHEDAARYSEDDVPPSTIGNKSTTETSAGQADSVAAPSQTPSSGQGTNGTVGFGQRGNDSTFSSPAPSVRSLTTLNTLHSTAPNATTTNVPINGPSTNHVAIHFSHQFPSSSPLNALPSHLAPQSSGGHPSTYNTATANNLLTDNASILTLASSSKRRRRRSIDTDASVRALAPSSLFGGSRESLPLSVLSGNIDPSPHQQRPSLGGLNERGSMYSVAGVASVLSGERISYYAGKQQATADSGGLMQSTSPASPRDPVFSAPNIQSQPEINRDEELVSTEMKESDNHKS</sequence>
<proteinExistence type="predicted"/>
<feature type="compositionally biased region" description="Polar residues" evidence="1">
    <location>
        <begin position="344"/>
        <end position="355"/>
    </location>
</feature>
<feature type="region of interest" description="Disordered" evidence="1">
    <location>
        <begin position="214"/>
        <end position="233"/>
    </location>
</feature>
<evidence type="ECO:0008006" key="4">
    <source>
        <dbReference type="Google" id="ProtNLM"/>
    </source>
</evidence>
<protein>
    <recommendedName>
        <fullName evidence="4">Ca2+-modulated nonselective cation channel polycystin</fullName>
    </recommendedName>
</protein>
<dbReference type="AlphaFoldDB" id="A0A420IXW9"/>
<feature type="compositionally biased region" description="Polar residues" evidence="1">
    <location>
        <begin position="34"/>
        <end position="46"/>
    </location>
</feature>
<accession>A0A420IXW9</accession>
<comment type="caution">
    <text evidence="2">The sequence shown here is derived from an EMBL/GenBank/DDBJ whole genome shotgun (WGS) entry which is preliminary data.</text>
</comment>
<name>A0A420IXW9_9PEZI</name>
<dbReference type="EMBL" id="MCBS01020285">
    <property type="protein sequence ID" value="RKF79407.1"/>
    <property type="molecule type" value="Genomic_DNA"/>
</dbReference>
<feature type="region of interest" description="Disordered" evidence="1">
    <location>
        <begin position="344"/>
        <end position="392"/>
    </location>
</feature>
<evidence type="ECO:0000256" key="1">
    <source>
        <dbReference type="SAM" id="MobiDB-lite"/>
    </source>
</evidence>
<reference evidence="2 3" key="1">
    <citation type="journal article" date="2018" name="BMC Genomics">
        <title>Comparative genome analyses reveal sequence features reflecting distinct modes of host-adaptation between dicot and monocot powdery mildew.</title>
        <authorList>
            <person name="Wu Y."/>
            <person name="Ma X."/>
            <person name="Pan Z."/>
            <person name="Kale S.D."/>
            <person name="Song Y."/>
            <person name="King H."/>
            <person name="Zhang Q."/>
            <person name="Presley C."/>
            <person name="Deng X."/>
            <person name="Wei C.I."/>
            <person name="Xiao S."/>
        </authorList>
    </citation>
    <scope>NUCLEOTIDE SEQUENCE [LARGE SCALE GENOMIC DNA]</scope>
    <source>
        <strain evidence="2">UMSG1</strain>
    </source>
</reference>
<gene>
    <name evidence="2" type="ORF">GcM1_202005</name>
</gene>
<feature type="compositionally biased region" description="Polar residues" evidence="1">
    <location>
        <begin position="160"/>
        <end position="172"/>
    </location>
</feature>
<evidence type="ECO:0000313" key="3">
    <source>
        <dbReference type="Proteomes" id="UP000285326"/>
    </source>
</evidence>
<dbReference type="Proteomes" id="UP000285326">
    <property type="component" value="Unassembled WGS sequence"/>
</dbReference>
<feature type="compositionally biased region" description="Basic and acidic residues" evidence="1">
    <location>
        <begin position="373"/>
        <end position="392"/>
    </location>
</feature>
<evidence type="ECO:0000313" key="2">
    <source>
        <dbReference type="EMBL" id="RKF79407.1"/>
    </source>
</evidence>
<organism evidence="2 3">
    <name type="scientific">Golovinomyces cichoracearum</name>
    <dbReference type="NCBI Taxonomy" id="62708"/>
    <lineage>
        <taxon>Eukaryota</taxon>
        <taxon>Fungi</taxon>
        <taxon>Dikarya</taxon>
        <taxon>Ascomycota</taxon>
        <taxon>Pezizomycotina</taxon>
        <taxon>Leotiomycetes</taxon>
        <taxon>Erysiphales</taxon>
        <taxon>Erysiphaceae</taxon>
        <taxon>Golovinomyces</taxon>
    </lineage>
</organism>
<feature type="compositionally biased region" description="Polar residues" evidence="1">
    <location>
        <begin position="120"/>
        <end position="148"/>
    </location>
</feature>
<feature type="compositionally biased region" description="Polar residues" evidence="1">
    <location>
        <begin position="60"/>
        <end position="98"/>
    </location>
</feature>
<feature type="compositionally biased region" description="Basic and acidic residues" evidence="1">
    <location>
        <begin position="103"/>
        <end position="113"/>
    </location>
</feature>
<feature type="region of interest" description="Disordered" evidence="1">
    <location>
        <begin position="1"/>
        <end position="172"/>
    </location>
</feature>